<dbReference type="SUPFAM" id="SSF53756">
    <property type="entry name" value="UDP-Glycosyltransferase/glycogen phosphorylase"/>
    <property type="match status" value="1"/>
</dbReference>
<gene>
    <name evidence="1" type="ORF">PA27867_3179</name>
</gene>
<dbReference type="RefSeq" id="WP_066598028.1">
    <property type="nucleotide sequence ID" value="NZ_CP016282.1"/>
</dbReference>
<reference evidence="1 2" key="1">
    <citation type="submission" date="2016-06" db="EMBL/GenBank/DDBJ databases">
        <title>Genome sequencing of Cryobacterium arcticum PAMC 27867.</title>
        <authorList>
            <person name="Lee J."/>
            <person name="Kim O.-S."/>
        </authorList>
    </citation>
    <scope>NUCLEOTIDE SEQUENCE [LARGE SCALE GENOMIC DNA]</scope>
    <source>
        <strain evidence="1 2">PAMC 27867</strain>
    </source>
</reference>
<evidence type="ECO:0000313" key="2">
    <source>
        <dbReference type="Proteomes" id="UP000092582"/>
    </source>
</evidence>
<dbReference type="KEGG" id="cart:PA27867_3179"/>
<evidence type="ECO:0000313" key="1">
    <source>
        <dbReference type="EMBL" id="ANP74109.1"/>
    </source>
</evidence>
<dbReference type="GO" id="GO:0016740">
    <property type="term" value="F:transferase activity"/>
    <property type="evidence" value="ECO:0007669"/>
    <property type="project" value="UniProtKB-KW"/>
</dbReference>
<proteinExistence type="predicted"/>
<protein>
    <submittedName>
        <fullName evidence="1">Glycosyl transferase group 1</fullName>
    </submittedName>
</protein>
<keyword evidence="1" id="KW-0808">Transferase</keyword>
<name>A0A1B1BNA6_9MICO</name>
<sequence length="350" mass="37686">MRVLQSFPGAPSTTNPYLLQLSTHLGPDPDVLGFSWERALTERYDVFHVHWPAALLHGSTSLRSLVKRLLFRALLFRLWLGRRRTALVRTVHDDHGQRAGSRTERALLARLDQRTTLWIRLTPATPMPPAAHVRTIEHGDYREWFGSIDGSPAMMGRLLFFGLIRPNKGVADLIEAFTDLRAGPDGEALSLRVVGSPTTTAVGAEILLAAGADSRVTVSLGHPGDAELAAEIEQAELVVLPYPDLHGSEASVLALSMARPILVPGTPVARVLQTEVGAGWVFTYAGVLSAATLGDALTGCRAGKPGAGRRPDLSARAWPLIAAQHRAAYATAVRLVKRETEPVPASAEPG</sequence>
<dbReference type="STRING" id="670052.PA27867_3179"/>
<dbReference type="Proteomes" id="UP000092582">
    <property type="component" value="Chromosome 1"/>
</dbReference>
<dbReference type="OrthoDB" id="9771846at2"/>
<accession>A0A1B1BNA6</accession>
<dbReference type="AlphaFoldDB" id="A0A1B1BNA6"/>
<dbReference type="Gene3D" id="3.40.50.2000">
    <property type="entry name" value="Glycogen Phosphorylase B"/>
    <property type="match status" value="1"/>
</dbReference>
<keyword evidence="2" id="KW-1185">Reference proteome</keyword>
<organism evidence="1 2">
    <name type="scientific">Cryobacterium arcticum</name>
    <dbReference type="NCBI Taxonomy" id="670052"/>
    <lineage>
        <taxon>Bacteria</taxon>
        <taxon>Bacillati</taxon>
        <taxon>Actinomycetota</taxon>
        <taxon>Actinomycetes</taxon>
        <taxon>Micrococcales</taxon>
        <taxon>Microbacteriaceae</taxon>
        <taxon>Cryobacterium</taxon>
    </lineage>
</organism>
<dbReference type="EMBL" id="CP016282">
    <property type="protein sequence ID" value="ANP74109.1"/>
    <property type="molecule type" value="Genomic_DNA"/>
</dbReference>